<dbReference type="EMBL" id="LAZR01052980">
    <property type="protein sequence ID" value="KKK81760.1"/>
    <property type="molecule type" value="Genomic_DNA"/>
</dbReference>
<name>A0A0F8Z6X1_9ZZZZ</name>
<accession>A0A0F8Z6X1</accession>
<organism evidence="1">
    <name type="scientific">marine sediment metagenome</name>
    <dbReference type="NCBI Taxonomy" id="412755"/>
    <lineage>
        <taxon>unclassified sequences</taxon>
        <taxon>metagenomes</taxon>
        <taxon>ecological metagenomes</taxon>
    </lineage>
</organism>
<proteinExistence type="predicted"/>
<sequence>MSGSKMTIKPKPKPTDLFCEICLIEVNVLEPGYKTYFCNPCSRKLWRDEVLTFDEMTKTKFERAKHKSQ</sequence>
<dbReference type="AlphaFoldDB" id="A0A0F8Z6X1"/>
<evidence type="ECO:0000313" key="1">
    <source>
        <dbReference type="EMBL" id="KKK81760.1"/>
    </source>
</evidence>
<gene>
    <name evidence="1" type="ORF">LCGC14_2810200</name>
</gene>
<protein>
    <submittedName>
        <fullName evidence="1">Uncharacterized protein</fullName>
    </submittedName>
</protein>
<comment type="caution">
    <text evidence="1">The sequence shown here is derived from an EMBL/GenBank/DDBJ whole genome shotgun (WGS) entry which is preliminary data.</text>
</comment>
<reference evidence="1" key="1">
    <citation type="journal article" date="2015" name="Nature">
        <title>Complex archaea that bridge the gap between prokaryotes and eukaryotes.</title>
        <authorList>
            <person name="Spang A."/>
            <person name="Saw J.H."/>
            <person name="Jorgensen S.L."/>
            <person name="Zaremba-Niedzwiedzka K."/>
            <person name="Martijn J."/>
            <person name="Lind A.E."/>
            <person name="van Eijk R."/>
            <person name="Schleper C."/>
            <person name="Guy L."/>
            <person name="Ettema T.J."/>
        </authorList>
    </citation>
    <scope>NUCLEOTIDE SEQUENCE</scope>
</reference>